<dbReference type="EMBL" id="JRRC01419928">
    <property type="protein sequence ID" value="KHG04879.1"/>
    <property type="molecule type" value="Genomic_DNA"/>
</dbReference>
<dbReference type="AlphaFoldDB" id="A0A0B0MZF6"/>
<proteinExistence type="predicted"/>
<gene>
    <name evidence="2" type="ORF">F383_28573</name>
</gene>
<keyword evidence="3" id="KW-1185">Reference proteome</keyword>
<evidence type="ECO:0000259" key="1">
    <source>
        <dbReference type="Pfam" id="PF03407"/>
    </source>
</evidence>
<reference evidence="3" key="1">
    <citation type="submission" date="2014-09" db="EMBL/GenBank/DDBJ databases">
        <authorList>
            <person name="Mudge J."/>
            <person name="Ramaraj T."/>
            <person name="Lindquist I.E."/>
            <person name="Bharti A.K."/>
            <person name="Sundararajan A."/>
            <person name="Cameron C.T."/>
            <person name="Woodward J.E."/>
            <person name="May G.D."/>
            <person name="Brubaker C."/>
            <person name="Broadhvest J."/>
            <person name="Wilkins T.A."/>
        </authorList>
    </citation>
    <scope>NUCLEOTIDE SEQUENCE</scope>
    <source>
        <strain evidence="3">cv. AKA8401</strain>
    </source>
</reference>
<dbReference type="InterPro" id="IPR005069">
    <property type="entry name" value="Nucl-diP-sugar_transferase"/>
</dbReference>
<comment type="caution">
    <text evidence="2">The sequence shown here is derived from an EMBL/GenBank/DDBJ whole genome shotgun (WGS) entry which is preliminary data.</text>
</comment>
<organism evidence="2 3">
    <name type="scientific">Gossypium arboreum</name>
    <name type="common">Tree cotton</name>
    <name type="synonym">Gossypium nanking</name>
    <dbReference type="NCBI Taxonomy" id="29729"/>
    <lineage>
        <taxon>Eukaryota</taxon>
        <taxon>Viridiplantae</taxon>
        <taxon>Streptophyta</taxon>
        <taxon>Embryophyta</taxon>
        <taxon>Tracheophyta</taxon>
        <taxon>Spermatophyta</taxon>
        <taxon>Magnoliopsida</taxon>
        <taxon>eudicotyledons</taxon>
        <taxon>Gunneridae</taxon>
        <taxon>Pentapetalae</taxon>
        <taxon>rosids</taxon>
        <taxon>malvids</taxon>
        <taxon>Malvales</taxon>
        <taxon>Malvaceae</taxon>
        <taxon>Malvoideae</taxon>
        <taxon>Gossypium</taxon>
    </lineage>
</organism>
<sequence>MASPRLLARYHRRRYPPSTAVSACCPFAPPRPLPLRDCSFAGMSPPKPSTLIRRAACLFTLLTLSLLMLYTATDSIRFLHLPSASLSSATLVRIFPSYLNNSPSPNPMQHLKEVLGNASMGNNTVILTTLNDAWASTNSVVDLFLKSFMLGDGTHWLLDHLVIIALDKKAYNRCQAVHKHCFSLVTRDVDFQEEAYFMTPNYLKMMWRRIDFLRSVLELGYDFVFTDTDIMWFRDPFLQFFPDADFQIACDHFFGDPDDLNNMPNGGFNYVKSNNRSIAFYKFWYASHETYPGYHDQDVFNKIKFDPLISDIGLKIKFLDTAYFGGLCEPSKDLNLVCTMHANCCYGMDSKLHDLKIMLQDWRAFTSLPPDLKNESVISWRVPQNCSTSIKALMLQILQWEIDDEIVRALTLIRNVGCGCRDGMIHGCHELSRPFYKTLQSSRDLNMGPLK</sequence>
<dbReference type="Pfam" id="PF03407">
    <property type="entry name" value="Nucleotid_trans"/>
    <property type="match status" value="1"/>
</dbReference>
<dbReference type="InterPro" id="IPR044821">
    <property type="entry name" value="At1g28695/At4g15970-like"/>
</dbReference>
<name>A0A0B0MZF6_GOSAR</name>
<accession>A0A0B0MZF6</accession>
<feature type="domain" description="Nucleotide-diphospho-sugar transferase" evidence="1">
    <location>
        <begin position="157"/>
        <end position="355"/>
    </location>
</feature>
<evidence type="ECO:0000313" key="2">
    <source>
        <dbReference type="EMBL" id="KHG04879.1"/>
    </source>
</evidence>
<protein>
    <recommendedName>
        <fullName evidence="1">Nucleotide-diphospho-sugar transferase domain-containing protein</fullName>
    </recommendedName>
</protein>
<evidence type="ECO:0000313" key="3">
    <source>
        <dbReference type="Proteomes" id="UP000032142"/>
    </source>
</evidence>
<dbReference type="PANTHER" id="PTHR46038">
    <property type="entry name" value="EXPRESSED PROTEIN-RELATED"/>
    <property type="match status" value="1"/>
</dbReference>
<dbReference type="PANTHER" id="PTHR46038:SF38">
    <property type="entry name" value="GLYCOSYLTRANSFERASE-RELATED"/>
    <property type="match status" value="1"/>
</dbReference>
<dbReference type="Proteomes" id="UP000032142">
    <property type="component" value="Unassembled WGS sequence"/>
</dbReference>